<feature type="transmembrane region" description="Helical" evidence="5">
    <location>
        <begin position="201"/>
        <end position="222"/>
    </location>
</feature>
<dbReference type="InterPro" id="IPR027359">
    <property type="entry name" value="Volt_channel_dom_sf"/>
</dbReference>
<keyword evidence="7" id="KW-0406">Ion transport</keyword>
<keyword evidence="4 5" id="KW-0472">Membrane</keyword>
<dbReference type="EMBL" id="JADIMW010000006">
    <property type="protein sequence ID" value="MBO8437398.1"/>
    <property type="molecule type" value="Genomic_DNA"/>
</dbReference>
<evidence type="ECO:0000259" key="6">
    <source>
        <dbReference type="Pfam" id="PF07885"/>
    </source>
</evidence>
<evidence type="ECO:0000313" key="8">
    <source>
        <dbReference type="Proteomes" id="UP000823636"/>
    </source>
</evidence>
<dbReference type="Proteomes" id="UP000823636">
    <property type="component" value="Unassembled WGS sequence"/>
</dbReference>
<keyword evidence="3 5" id="KW-1133">Transmembrane helix</keyword>
<name>A0A9D9E2X6_9BACT</name>
<keyword evidence="2 5" id="KW-0812">Transmembrane</keyword>
<feature type="transmembrane region" description="Helical" evidence="5">
    <location>
        <begin position="113"/>
        <end position="132"/>
    </location>
</feature>
<dbReference type="InterPro" id="IPR013099">
    <property type="entry name" value="K_chnl_dom"/>
</dbReference>
<proteinExistence type="predicted"/>
<evidence type="ECO:0000256" key="3">
    <source>
        <dbReference type="ARBA" id="ARBA00022989"/>
    </source>
</evidence>
<comment type="subcellular location">
    <subcellularLocation>
        <location evidence="1">Membrane</location>
        <topology evidence="1">Multi-pass membrane protein</topology>
    </subcellularLocation>
</comment>
<dbReference type="AlphaFoldDB" id="A0A9D9E2X6"/>
<keyword evidence="7" id="KW-0813">Transport</keyword>
<dbReference type="Gene3D" id="1.10.287.70">
    <property type="match status" value="1"/>
</dbReference>
<reference evidence="7" key="1">
    <citation type="submission" date="2020-10" db="EMBL/GenBank/DDBJ databases">
        <authorList>
            <person name="Gilroy R."/>
        </authorList>
    </citation>
    <scope>NUCLEOTIDE SEQUENCE</scope>
    <source>
        <strain evidence="7">G3-4614</strain>
    </source>
</reference>
<evidence type="ECO:0000256" key="4">
    <source>
        <dbReference type="ARBA" id="ARBA00023136"/>
    </source>
</evidence>
<reference evidence="7" key="2">
    <citation type="journal article" date="2021" name="PeerJ">
        <title>Extensive microbial diversity within the chicken gut microbiome revealed by metagenomics and culture.</title>
        <authorList>
            <person name="Gilroy R."/>
            <person name="Ravi A."/>
            <person name="Getino M."/>
            <person name="Pursley I."/>
            <person name="Horton D.L."/>
            <person name="Alikhan N.F."/>
            <person name="Baker D."/>
            <person name="Gharbi K."/>
            <person name="Hall N."/>
            <person name="Watson M."/>
            <person name="Adriaenssens E.M."/>
            <person name="Foster-Nyarko E."/>
            <person name="Jarju S."/>
            <person name="Secka A."/>
            <person name="Antonio M."/>
            <person name="Oren A."/>
            <person name="Chaudhuri R.R."/>
            <person name="La Ragione R."/>
            <person name="Hildebrand F."/>
            <person name="Pallen M.J."/>
        </authorList>
    </citation>
    <scope>NUCLEOTIDE SEQUENCE</scope>
    <source>
        <strain evidence="7">G3-4614</strain>
    </source>
</reference>
<evidence type="ECO:0000256" key="5">
    <source>
        <dbReference type="SAM" id="Phobius"/>
    </source>
</evidence>
<dbReference type="GO" id="GO:0034220">
    <property type="term" value="P:monoatomic ion transmembrane transport"/>
    <property type="evidence" value="ECO:0007669"/>
    <property type="project" value="UniProtKB-KW"/>
</dbReference>
<evidence type="ECO:0000313" key="7">
    <source>
        <dbReference type="EMBL" id="MBO8437398.1"/>
    </source>
</evidence>
<dbReference type="Pfam" id="PF07885">
    <property type="entry name" value="Ion_trans_2"/>
    <property type="match status" value="1"/>
</dbReference>
<evidence type="ECO:0000256" key="1">
    <source>
        <dbReference type="ARBA" id="ARBA00004141"/>
    </source>
</evidence>
<feature type="transmembrane region" description="Helical" evidence="5">
    <location>
        <begin position="175"/>
        <end position="194"/>
    </location>
</feature>
<feature type="transmembrane region" description="Helical" evidence="5">
    <location>
        <begin position="14"/>
        <end position="33"/>
    </location>
</feature>
<sequence length="233" mass="26222">MKTALDDFIMQRRGIYGVLHVAILILSVILVIAISIDTFKSDTDVVSETYLNIQLWICLFFLADFFIEWVLAARKWVYLASHAVFFIISIPYLNIFRYADIVFPPETEYMLRFIPLIRGGYALVIVVGQLFYNRASSLLVTYMTLLGAAVYFSSLLFYVLEHDLNPMVKGYGDALWWALMDVTTVGSNIYAVTVAGKGMSVALAAVGMMMFPVFTVYITSLVQRGNGNGKPQQ</sequence>
<keyword evidence="7" id="KW-0407">Ion channel</keyword>
<evidence type="ECO:0000256" key="2">
    <source>
        <dbReference type="ARBA" id="ARBA00022692"/>
    </source>
</evidence>
<dbReference type="SUPFAM" id="SSF81324">
    <property type="entry name" value="Voltage-gated potassium channels"/>
    <property type="match status" value="1"/>
</dbReference>
<feature type="transmembrane region" description="Helical" evidence="5">
    <location>
        <begin position="139"/>
        <end position="160"/>
    </location>
</feature>
<comment type="caution">
    <text evidence="7">The sequence shown here is derived from an EMBL/GenBank/DDBJ whole genome shotgun (WGS) entry which is preliminary data.</text>
</comment>
<feature type="transmembrane region" description="Helical" evidence="5">
    <location>
        <begin position="76"/>
        <end position="93"/>
    </location>
</feature>
<organism evidence="7 8">
    <name type="scientific">Candidatus Caccoplasma merdipullorum</name>
    <dbReference type="NCBI Taxonomy" id="2840718"/>
    <lineage>
        <taxon>Bacteria</taxon>
        <taxon>Pseudomonadati</taxon>
        <taxon>Bacteroidota</taxon>
        <taxon>Bacteroidia</taxon>
        <taxon>Bacteroidales</taxon>
        <taxon>Bacteroidaceae</taxon>
        <taxon>Bacteroidaceae incertae sedis</taxon>
        <taxon>Candidatus Caccoplasma</taxon>
    </lineage>
</organism>
<feature type="domain" description="Potassium channel" evidence="6">
    <location>
        <begin position="147"/>
        <end position="223"/>
    </location>
</feature>
<gene>
    <name evidence="7" type="ORF">IAC54_00665</name>
</gene>
<dbReference type="Gene3D" id="1.20.120.350">
    <property type="entry name" value="Voltage-gated potassium channels. Chain C"/>
    <property type="match status" value="1"/>
</dbReference>
<accession>A0A9D9E2X6</accession>
<protein>
    <submittedName>
        <fullName evidence="7">Two pore domain potassium channel family protein</fullName>
    </submittedName>
</protein>
<dbReference type="GO" id="GO:0016020">
    <property type="term" value="C:membrane"/>
    <property type="evidence" value="ECO:0007669"/>
    <property type="project" value="UniProtKB-SubCell"/>
</dbReference>
<feature type="transmembrane region" description="Helical" evidence="5">
    <location>
        <begin position="53"/>
        <end position="71"/>
    </location>
</feature>